<comment type="caution">
    <text evidence="2">The sequence shown here is derived from an EMBL/GenBank/DDBJ whole genome shotgun (WGS) entry which is preliminary data.</text>
</comment>
<feature type="domain" description="Hemerythrin-like" evidence="1">
    <location>
        <begin position="7"/>
        <end position="141"/>
    </location>
</feature>
<proteinExistence type="predicted"/>
<dbReference type="Gene3D" id="1.20.120.520">
    <property type="entry name" value="nmb1532 protein domain like"/>
    <property type="match status" value="1"/>
</dbReference>
<dbReference type="EMBL" id="JBHSCX010000001">
    <property type="protein sequence ID" value="MFC4360797.1"/>
    <property type="molecule type" value="Genomic_DNA"/>
</dbReference>
<sequence length="193" mass="22364">MHALMLTLRQDHANFMRLLHCVQCEIDALDQGVEGHTFNVSMILEVLDYIHTYPQQWHHPLEDALVAKLRAKGVDQAREVQWLMDEHQMLEHQAKVALKVYQHIASDSVVPRERVIEETRGFVHGQLAHIHRENARLYPLLMRHLTDQDWDDVAEALPKREDGLFGSLQRAQYQNLGAQLIRDAQLSQSKNQG</sequence>
<dbReference type="Pfam" id="PF01814">
    <property type="entry name" value="Hemerythrin"/>
    <property type="match status" value="1"/>
</dbReference>
<evidence type="ECO:0000259" key="1">
    <source>
        <dbReference type="Pfam" id="PF01814"/>
    </source>
</evidence>
<dbReference type="RefSeq" id="WP_290264654.1">
    <property type="nucleotide sequence ID" value="NZ_JAUFQG010000006.1"/>
</dbReference>
<gene>
    <name evidence="2" type="ORF">ACFOX3_00715</name>
</gene>
<dbReference type="Proteomes" id="UP001595840">
    <property type="component" value="Unassembled WGS sequence"/>
</dbReference>
<name>A0ABV8V0X8_9GAMM</name>
<dbReference type="InterPro" id="IPR012312">
    <property type="entry name" value="Hemerythrin-like"/>
</dbReference>
<dbReference type="PANTHER" id="PTHR39966:SF1">
    <property type="entry name" value="HEMERYTHRIN-LIKE DOMAIN-CONTAINING PROTEIN"/>
    <property type="match status" value="1"/>
</dbReference>
<protein>
    <submittedName>
        <fullName evidence="2">Hemerythrin domain-containing protein</fullName>
    </submittedName>
</protein>
<dbReference type="PANTHER" id="PTHR39966">
    <property type="entry name" value="BLL2471 PROTEIN-RELATED"/>
    <property type="match status" value="1"/>
</dbReference>
<reference evidence="3" key="1">
    <citation type="journal article" date="2019" name="Int. J. Syst. Evol. Microbiol.">
        <title>The Global Catalogue of Microorganisms (GCM) 10K type strain sequencing project: providing services to taxonomists for standard genome sequencing and annotation.</title>
        <authorList>
            <consortium name="The Broad Institute Genomics Platform"/>
            <consortium name="The Broad Institute Genome Sequencing Center for Infectious Disease"/>
            <person name="Wu L."/>
            <person name="Ma J."/>
        </authorList>
    </citation>
    <scope>NUCLEOTIDE SEQUENCE [LARGE SCALE GENOMIC DNA]</scope>
    <source>
        <strain evidence="3">CECT 8570</strain>
    </source>
</reference>
<evidence type="ECO:0000313" key="2">
    <source>
        <dbReference type="EMBL" id="MFC4360797.1"/>
    </source>
</evidence>
<evidence type="ECO:0000313" key="3">
    <source>
        <dbReference type="Proteomes" id="UP001595840"/>
    </source>
</evidence>
<organism evidence="2 3">
    <name type="scientific">Simiduia curdlanivorans</name>
    <dbReference type="NCBI Taxonomy" id="1492769"/>
    <lineage>
        <taxon>Bacteria</taxon>
        <taxon>Pseudomonadati</taxon>
        <taxon>Pseudomonadota</taxon>
        <taxon>Gammaproteobacteria</taxon>
        <taxon>Cellvibrionales</taxon>
        <taxon>Cellvibrionaceae</taxon>
        <taxon>Simiduia</taxon>
    </lineage>
</organism>
<keyword evidence="3" id="KW-1185">Reference proteome</keyword>
<accession>A0ABV8V0X8</accession>